<gene>
    <name evidence="11" type="ORF">ANN_19353</name>
</gene>
<keyword evidence="6" id="KW-0325">Glycoprotein</keyword>
<dbReference type="InterPro" id="IPR036397">
    <property type="entry name" value="RNaseH_sf"/>
</dbReference>
<dbReference type="Pfam" id="PF08376">
    <property type="entry name" value="NIT"/>
    <property type="match status" value="1"/>
</dbReference>
<dbReference type="SMART" id="SM00044">
    <property type="entry name" value="CYCc"/>
    <property type="match status" value="1"/>
</dbReference>
<evidence type="ECO:0000256" key="4">
    <source>
        <dbReference type="ARBA" id="ARBA00022989"/>
    </source>
</evidence>
<organism evidence="11 12">
    <name type="scientific">Periplaneta americana</name>
    <name type="common">American cockroach</name>
    <name type="synonym">Blatta americana</name>
    <dbReference type="NCBI Taxonomy" id="6978"/>
    <lineage>
        <taxon>Eukaryota</taxon>
        <taxon>Metazoa</taxon>
        <taxon>Ecdysozoa</taxon>
        <taxon>Arthropoda</taxon>
        <taxon>Hexapoda</taxon>
        <taxon>Insecta</taxon>
        <taxon>Pterygota</taxon>
        <taxon>Neoptera</taxon>
        <taxon>Polyneoptera</taxon>
        <taxon>Dictyoptera</taxon>
        <taxon>Blattodea</taxon>
        <taxon>Blattoidea</taxon>
        <taxon>Blattidae</taxon>
        <taxon>Blattinae</taxon>
        <taxon>Periplaneta</taxon>
    </lineage>
</organism>
<dbReference type="InterPro" id="IPR050401">
    <property type="entry name" value="Cyclic_nucleotide_synthase"/>
</dbReference>
<evidence type="ECO:0000256" key="5">
    <source>
        <dbReference type="ARBA" id="ARBA00023136"/>
    </source>
</evidence>
<dbReference type="Pfam" id="PF00211">
    <property type="entry name" value="Guanylate_cyc"/>
    <property type="match status" value="1"/>
</dbReference>
<dbReference type="InterPro" id="IPR029787">
    <property type="entry name" value="Nucleotide_cyclase"/>
</dbReference>
<evidence type="ECO:0000313" key="12">
    <source>
        <dbReference type="Proteomes" id="UP001148838"/>
    </source>
</evidence>
<evidence type="ECO:0000313" key="11">
    <source>
        <dbReference type="EMBL" id="KAJ4430762.1"/>
    </source>
</evidence>
<dbReference type="PROSITE" id="PS00452">
    <property type="entry name" value="GUANYLATE_CYCLASE_1"/>
    <property type="match status" value="1"/>
</dbReference>
<evidence type="ECO:0000256" key="7">
    <source>
        <dbReference type="ARBA" id="ARBA00023239"/>
    </source>
</evidence>
<evidence type="ECO:0000259" key="10">
    <source>
        <dbReference type="PROSITE" id="PS50125"/>
    </source>
</evidence>
<keyword evidence="5 9" id="KW-0472">Membrane</keyword>
<dbReference type="PANTHER" id="PTHR11920">
    <property type="entry name" value="GUANYLYL CYCLASE"/>
    <property type="match status" value="1"/>
</dbReference>
<dbReference type="Proteomes" id="UP001148838">
    <property type="component" value="Unassembled WGS sequence"/>
</dbReference>
<sequence length="471" mass="53570">MSEGGVRQWCRMFKNGRPNVHDEERNGRPSIVNADLIRLVDERLSHTLLYKVITEDLGYRKLSARWVPKLLSEEQKAQRMGGALSFLERYEREGDVFLYQIVTGDETWVRYLISFKNLLRSIENIGISTVYGINYYARGELRSISYINYVRHEALGSDLLNSSLNYVPSLRNHYMDLTSRMPGYGNIKIRRDQILGNANRNKSHETAKMYFDSMASYVDELRELQGELRKKIRDYVNSNLVDASHKEAYGIAILVLVLVVSPIIIILVRNAVATIQSQYDPEIYSVSNRNEYRYQGYFPEVPAEYYASVTVYFSDIVGFTEIAAISTPLEVVTFLNSIYKMFDARIECYDVYKVETIGDSYMVASGLPVKNGELKKTGEKHVTEIATMALDLLAGSVVFKIPHRPNERLQIRSGVHTGPVVAGIVGTKMPRYCLFGDTVNTASRMESTGEASVPLSKFFDSRLDDKSFSTE</sequence>
<dbReference type="InterPro" id="IPR001054">
    <property type="entry name" value="A/G_cyclase"/>
</dbReference>
<dbReference type="Gene3D" id="3.30.420.10">
    <property type="entry name" value="Ribonuclease H-like superfamily/Ribonuclease H"/>
    <property type="match status" value="1"/>
</dbReference>
<comment type="similarity">
    <text evidence="8">Belongs to the adenylyl cyclase class-4/guanylyl cyclase family.</text>
</comment>
<dbReference type="InterPro" id="IPR013587">
    <property type="entry name" value="Nitrate/nitrite_sensing"/>
</dbReference>
<comment type="caution">
    <text evidence="11">The sequence shown here is derived from an EMBL/GenBank/DDBJ whole genome shotgun (WGS) entry which is preliminary data.</text>
</comment>
<keyword evidence="12" id="KW-1185">Reference proteome</keyword>
<dbReference type="InterPro" id="IPR018297">
    <property type="entry name" value="A/G_cyclase_CS"/>
</dbReference>
<reference evidence="11 12" key="1">
    <citation type="journal article" date="2022" name="Allergy">
        <title>Genome assembly and annotation of Periplaneta americana reveal a comprehensive cockroach allergen profile.</title>
        <authorList>
            <person name="Wang L."/>
            <person name="Xiong Q."/>
            <person name="Saelim N."/>
            <person name="Wang L."/>
            <person name="Nong W."/>
            <person name="Wan A.T."/>
            <person name="Shi M."/>
            <person name="Liu X."/>
            <person name="Cao Q."/>
            <person name="Hui J.H.L."/>
            <person name="Sookrung N."/>
            <person name="Leung T.F."/>
            <person name="Tungtrongchitr A."/>
            <person name="Tsui S.K.W."/>
        </authorList>
    </citation>
    <scope>NUCLEOTIDE SEQUENCE [LARGE SCALE GENOMIC DNA]</scope>
    <source>
        <strain evidence="11">PWHHKU_190912</strain>
    </source>
</reference>
<keyword evidence="7 8" id="KW-0456">Lyase</keyword>
<accession>A0ABQ8SAM3</accession>
<protein>
    <recommendedName>
        <fullName evidence="10">Guanylate cyclase domain-containing protein</fullName>
    </recommendedName>
</protein>
<comment type="subcellular location">
    <subcellularLocation>
        <location evidence="1">Membrane</location>
    </subcellularLocation>
</comment>
<dbReference type="EMBL" id="JAJSOF020000031">
    <property type="protein sequence ID" value="KAJ4430762.1"/>
    <property type="molecule type" value="Genomic_DNA"/>
</dbReference>
<keyword evidence="3" id="KW-0547">Nucleotide-binding</keyword>
<evidence type="ECO:0000256" key="2">
    <source>
        <dbReference type="ARBA" id="ARBA00022692"/>
    </source>
</evidence>
<dbReference type="CDD" id="cd07302">
    <property type="entry name" value="CHD"/>
    <property type="match status" value="1"/>
</dbReference>
<dbReference type="PANTHER" id="PTHR11920:SF504">
    <property type="entry name" value="GUANYLATE CYCLASE"/>
    <property type="match status" value="1"/>
</dbReference>
<evidence type="ECO:0000256" key="9">
    <source>
        <dbReference type="SAM" id="Phobius"/>
    </source>
</evidence>
<proteinExistence type="inferred from homology"/>
<keyword evidence="2 9" id="KW-0812">Transmembrane</keyword>
<feature type="domain" description="Guanylate cyclase" evidence="10">
    <location>
        <begin position="310"/>
        <end position="446"/>
    </location>
</feature>
<evidence type="ECO:0000256" key="1">
    <source>
        <dbReference type="ARBA" id="ARBA00004370"/>
    </source>
</evidence>
<dbReference type="PROSITE" id="PS50125">
    <property type="entry name" value="GUANYLATE_CYCLASE_2"/>
    <property type="match status" value="1"/>
</dbReference>
<feature type="transmembrane region" description="Helical" evidence="9">
    <location>
        <begin position="248"/>
        <end position="268"/>
    </location>
</feature>
<dbReference type="Gene3D" id="3.30.70.1230">
    <property type="entry name" value="Nucleotide cyclase"/>
    <property type="match status" value="1"/>
</dbReference>
<dbReference type="SUPFAM" id="SSF55073">
    <property type="entry name" value="Nucleotide cyclase"/>
    <property type="match status" value="1"/>
</dbReference>
<evidence type="ECO:0000256" key="3">
    <source>
        <dbReference type="ARBA" id="ARBA00022741"/>
    </source>
</evidence>
<evidence type="ECO:0000256" key="6">
    <source>
        <dbReference type="ARBA" id="ARBA00023180"/>
    </source>
</evidence>
<keyword evidence="4 9" id="KW-1133">Transmembrane helix</keyword>
<evidence type="ECO:0000256" key="8">
    <source>
        <dbReference type="RuleBase" id="RU000405"/>
    </source>
</evidence>
<name>A0ABQ8SAM3_PERAM</name>